<protein>
    <submittedName>
        <fullName evidence="1">Uncharacterized protein</fullName>
    </submittedName>
</protein>
<keyword evidence="2" id="KW-1185">Reference proteome</keyword>
<evidence type="ECO:0000313" key="1">
    <source>
        <dbReference type="EMBL" id="KAK3245429.1"/>
    </source>
</evidence>
<gene>
    <name evidence="1" type="ORF">CYMTET_45001</name>
</gene>
<comment type="caution">
    <text evidence="1">The sequence shown here is derived from an EMBL/GenBank/DDBJ whole genome shotgun (WGS) entry which is preliminary data.</text>
</comment>
<name>A0AAE0C0A8_9CHLO</name>
<proteinExistence type="predicted"/>
<dbReference type="EMBL" id="LGRX02030655">
    <property type="protein sequence ID" value="KAK3245429.1"/>
    <property type="molecule type" value="Genomic_DNA"/>
</dbReference>
<organism evidence="1 2">
    <name type="scientific">Cymbomonas tetramitiformis</name>
    <dbReference type="NCBI Taxonomy" id="36881"/>
    <lineage>
        <taxon>Eukaryota</taxon>
        <taxon>Viridiplantae</taxon>
        <taxon>Chlorophyta</taxon>
        <taxon>Pyramimonadophyceae</taxon>
        <taxon>Pyramimonadales</taxon>
        <taxon>Pyramimonadaceae</taxon>
        <taxon>Cymbomonas</taxon>
    </lineage>
</organism>
<sequence length="514" mass="58224">MVLERLYTSADGHQRLCDIVEKINENETKVKLARCQQEKVVSNDKLRWPDFSSVDKKWDPYSKRTMKWWHSVVPNLGSEYSVIEPNDEALREAGDAKLAEFQRALSEGMVYPSGPIVGTRMWDQKVHRFCVRTKPADDALSIARATLNHSPADSSFAAKLESELQLPHFYESEGCWMYQHLRVLKKVDLDLLRQVIYEQYTEVEQGHEKANKLIIRNNKARGGPKFYPVTDGEGGPGVVFDNYHAAQEYHGAWAGSTILTSCNSQSAAQAALASYPERRAAAPQRSVKRKTLARVDAKDVKVVKSQAPTNTEDDDMDTMMTVWKDSLKQVEPQQLVRHLVPKTMTTTSKPFDPREPAQLVYSPLDHQEVSNGHQKEGAGNQWLTTRLQLNWLQIQSAQTVFVVRYRKTTDGNLKFLAGEGNTQRGVGKMFLDGKEKRKYTRSVAHSMSGYLCLGGRSEPPRKHGHVGLLHTLEQHFEDIQDGEKVAQDIFEHIYTDGSRKVGHAVHILKMLKSV</sequence>
<evidence type="ECO:0000313" key="2">
    <source>
        <dbReference type="Proteomes" id="UP001190700"/>
    </source>
</evidence>
<reference evidence="1 2" key="1">
    <citation type="journal article" date="2015" name="Genome Biol. Evol.">
        <title>Comparative Genomics of a Bacterivorous Green Alga Reveals Evolutionary Causalities and Consequences of Phago-Mixotrophic Mode of Nutrition.</title>
        <authorList>
            <person name="Burns J.A."/>
            <person name="Paasch A."/>
            <person name="Narechania A."/>
            <person name="Kim E."/>
        </authorList>
    </citation>
    <scope>NUCLEOTIDE SEQUENCE [LARGE SCALE GENOMIC DNA]</scope>
    <source>
        <strain evidence="1 2">PLY_AMNH</strain>
    </source>
</reference>
<accession>A0AAE0C0A8</accession>
<dbReference type="Proteomes" id="UP001190700">
    <property type="component" value="Unassembled WGS sequence"/>
</dbReference>
<dbReference type="AlphaFoldDB" id="A0AAE0C0A8"/>